<keyword evidence="3" id="KW-0175">Coiled coil</keyword>
<comment type="caution">
    <text evidence="6">The sequence shown here is derived from an EMBL/GenBank/DDBJ whole genome shotgun (WGS) entry which is preliminary data.</text>
</comment>
<feature type="domain" description="Methyl-accepting transducer" evidence="5">
    <location>
        <begin position="210"/>
        <end position="460"/>
    </location>
</feature>
<dbReference type="Proteomes" id="UP000448867">
    <property type="component" value="Unassembled WGS sequence"/>
</dbReference>
<keyword evidence="1 2" id="KW-0807">Transducer</keyword>
<keyword evidence="4" id="KW-1133">Transmembrane helix</keyword>
<feature type="coiled-coil region" evidence="3">
    <location>
        <begin position="274"/>
        <end position="301"/>
    </location>
</feature>
<proteinExistence type="predicted"/>
<evidence type="ECO:0000256" key="4">
    <source>
        <dbReference type="SAM" id="Phobius"/>
    </source>
</evidence>
<dbReference type="EMBL" id="WKKI01000014">
    <property type="protein sequence ID" value="MRX72368.1"/>
    <property type="molecule type" value="Genomic_DNA"/>
</dbReference>
<sequence>MTAIEKLQMRDLKTKNKLMTITFSTSVLLALLSTILAKEFHRSPAYAVELILLVGGYFVFHNLLKKEKLFPYYSIIAIYICTILGIVFSGPSLGMIPILFFLAIFSAVQFKTGLFLIGYLSGLVCLIANTYLSSPDQALLKTAFTTTLLGYLLTGVLLIVLIRLNIRQFNELQDFVEQAEIEGAAKEEQRQHLEREVGVIVESISKANSQVQTNLSSQSEMRIAVTEIAAGSQAQTEQINDIAEHAHYNLVSMKKMKEAAGDMIAETKQAESIAQNGQDKIQQLSHEMDALQGLVADLNTTFGDLTAKIKETNAFTDNIKKITEQTNLLALNASIEAARAGEAGKGFSVVAEEIRKLAEVTNETTIKITGNLESVNASSALARDKMEASSVRLKNSLSSTSEASETFGKLGEVIARINQSFSGYSTLTQETEAKTSQVEAATNELAAIIEQTSASLEEIHATIENLNKDNQQIGNFIEETAKSAVKLTEKS</sequence>
<dbReference type="GO" id="GO:0007165">
    <property type="term" value="P:signal transduction"/>
    <property type="evidence" value="ECO:0007669"/>
    <property type="project" value="UniProtKB-KW"/>
</dbReference>
<name>A0A7X2LZ08_9BACI</name>
<feature type="transmembrane region" description="Helical" evidence="4">
    <location>
        <begin position="144"/>
        <end position="164"/>
    </location>
</feature>
<dbReference type="AlphaFoldDB" id="A0A7X2LZ08"/>
<evidence type="ECO:0000313" key="7">
    <source>
        <dbReference type="Proteomes" id="UP000448867"/>
    </source>
</evidence>
<evidence type="ECO:0000256" key="1">
    <source>
        <dbReference type="ARBA" id="ARBA00023224"/>
    </source>
</evidence>
<keyword evidence="4" id="KW-0812">Transmembrane</keyword>
<dbReference type="Pfam" id="PF00015">
    <property type="entry name" value="MCPsignal"/>
    <property type="match status" value="1"/>
</dbReference>
<keyword evidence="4" id="KW-0472">Membrane</keyword>
<dbReference type="InterPro" id="IPR004089">
    <property type="entry name" value="MCPsignal_dom"/>
</dbReference>
<dbReference type="GO" id="GO:0016020">
    <property type="term" value="C:membrane"/>
    <property type="evidence" value="ECO:0007669"/>
    <property type="project" value="InterPro"/>
</dbReference>
<dbReference type="PANTHER" id="PTHR32089:SF112">
    <property type="entry name" value="LYSOZYME-LIKE PROTEIN-RELATED"/>
    <property type="match status" value="1"/>
</dbReference>
<organism evidence="6 7">
    <name type="scientific">Metabacillus lacus</name>
    <dbReference type="NCBI Taxonomy" id="1983721"/>
    <lineage>
        <taxon>Bacteria</taxon>
        <taxon>Bacillati</taxon>
        <taxon>Bacillota</taxon>
        <taxon>Bacilli</taxon>
        <taxon>Bacillales</taxon>
        <taxon>Bacillaceae</taxon>
        <taxon>Metabacillus</taxon>
    </lineage>
</organism>
<evidence type="ECO:0000256" key="2">
    <source>
        <dbReference type="PROSITE-ProRule" id="PRU00284"/>
    </source>
</evidence>
<evidence type="ECO:0000259" key="5">
    <source>
        <dbReference type="PROSITE" id="PS50111"/>
    </source>
</evidence>
<dbReference type="SUPFAM" id="SSF58104">
    <property type="entry name" value="Methyl-accepting chemotaxis protein (MCP) signaling domain"/>
    <property type="match status" value="1"/>
</dbReference>
<feature type="transmembrane region" description="Helical" evidence="4">
    <location>
        <begin position="114"/>
        <end position="132"/>
    </location>
</feature>
<reference evidence="6 7" key="1">
    <citation type="submission" date="2019-11" db="EMBL/GenBank/DDBJ databases">
        <title>Bacillus lacus genome.</title>
        <authorList>
            <person name="Allen C.J."/>
            <person name="Newman J.D."/>
        </authorList>
    </citation>
    <scope>NUCLEOTIDE SEQUENCE [LARGE SCALE GENOMIC DNA]</scope>
    <source>
        <strain evidence="6 7">KCTC 33946</strain>
    </source>
</reference>
<dbReference type="Gene3D" id="1.10.287.950">
    <property type="entry name" value="Methyl-accepting chemotaxis protein"/>
    <property type="match status" value="1"/>
</dbReference>
<keyword evidence="7" id="KW-1185">Reference proteome</keyword>
<gene>
    <name evidence="6" type="ORF">GJU40_09415</name>
</gene>
<dbReference type="PANTHER" id="PTHR32089">
    <property type="entry name" value="METHYL-ACCEPTING CHEMOTAXIS PROTEIN MCPB"/>
    <property type="match status" value="1"/>
</dbReference>
<dbReference type="PROSITE" id="PS50111">
    <property type="entry name" value="CHEMOTAXIS_TRANSDUC_2"/>
    <property type="match status" value="1"/>
</dbReference>
<feature type="transmembrane region" description="Helical" evidence="4">
    <location>
        <begin position="47"/>
        <end position="64"/>
    </location>
</feature>
<evidence type="ECO:0000313" key="6">
    <source>
        <dbReference type="EMBL" id="MRX72368.1"/>
    </source>
</evidence>
<dbReference type="OrthoDB" id="242546at2"/>
<protein>
    <submittedName>
        <fullName evidence="6">Chemotaxis protein</fullName>
    </submittedName>
</protein>
<dbReference type="SMART" id="SM00283">
    <property type="entry name" value="MA"/>
    <property type="match status" value="1"/>
</dbReference>
<accession>A0A7X2LZ08</accession>
<evidence type="ECO:0000256" key="3">
    <source>
        <dbReference type="SAM" id="Coils"/>
    </source>
</evidence>
<dbReference type="RefSeq" id="WP_154307526.1">
    <property type="nucleotide sequence ID" value="NZ_WKKI01000014.1"/>
</dbReference>
<feature type="transmembrane region" description="Helical" evidence="4">
    <location>
        <begin position="76"/>
        <end position="108"/>
    </location>
</feature>